<dbReference type="InterPro" id="IPR018107">
    <property type="entry name" value="Na-dicarboxylate_symporter_CS"/>
</dbReference>
<dbReference type="AlphaFoldDB" id="A0A368TYU9"/>
<keyword evidence="6 8" id="KW-1133">Transmembrane helix</keyword>
<comment type="caution">
    <text evidence="9">The sequence shown here is derived from an EMBL/GenBank/DDBJ whole genome shotgun (WGS) entry which is preliminary data.</text>
</comment>
<feature type="transmembrane region" description="Helical" evidence="8">
    <location>
        <begin position="49"/>
        <end position="70"/>
    </location>
</feature>
<feature type="transmembrane region" description="Helical" evidence="8">
    <location>
        <begin position="220"/>
        <end position="246"/>
    </location>
</feature>
<dbReference type="GO" id="GO:0015293">
    <property type="term" value="F:symporter activity"/>
    <property type="evidence" value="ECO:0007669"/>
    <property type="project" value="UniProtKB-KW"/>
</dbReference>
<dbReference type="InterPro" id="IPR036458">
    <property type="entry name" value="Na:dicarbo_symporter_sf"/>
</dbReference>
<keyword evidence="2" id="KW-0813">Transport</keyword>
<evidence type="ECO:0000313" key="9">
    <source>
        <dbReference type="EMBL" id="RCV89960.1"/>
    </source>
</evidence>
<dbReference type="FunFam" id="1.10.3860.10:FF:000001">
    <property type="entry name" value="C4-dicarboxylate transport protein"/>
    <property type="match status" value="1"/>
</dbReference>
<dbReference type="GO" id="GO:0006835">
    <property type="term" value="P:dicarboxylic acid transport"/>
    <property type="evidence" value="ECO:0007669"/>
    <property type="project" value="TreeGrafter"/>
</dbReference>
<dbReference type="PROSITE" id="PS00714">
    <property type="entry name" value="NA_DICARBOXYL_SYMP_2"/>
    <property type="match status" value="1"/>
</dbReference>
<evidence type="ECO:0000256" key="7">
    <source>
        <dbReference type="ARBA" id="ARBA00023136"/>
    </source>
</evidence>
<name>A0A368TYU9_9GAMM</name>
<evidence type="ECO:0000256" key="3">
    <source>
        <dbReference type="ARBA" id="ARBA00022475"/>
    </source>
</evidence>
<keyword evidence="5" id="KW-0769">Symport</keyword>
<dbReference type="InterPro" id="IPR001991">
    <property type="entry name" value="Na-dicarboxylate_symporter"/>
</dbReference>
<evidence type="ECO:0000256" key="6">
    <source>
        <dbReference type="ARBA" id="ARBA00022989"/>
    </source>
</evidence>
<feature type="transmembrane region" description="Helical" evidence="8">
    <location>
        <begin position="189"/>
        <end position="208"/>
    </location>
</feature>
<dbReference type="Pfam" id="PF00375">
    <property type="entry name" value="SDF"/>
    <property type="match status" value="1"/>
</dbReference>
<protein>
    <submittedName>
        <fullName evidence="9">Dicarboxylate/amino acid:cation symporter</fullName>
    </submittedName>
</protein>
<dbReference type="Proteomes" id="UP000253204">
    <property type="component" value="Unassembled WGS sequence"/>
</dbReference>
<dbReference type="Gene3D" id="1.10.3860.10">
    <property type="entry name" value="Sodium:dicarboxylate symporter"/>
    <property type="match status" value="1"/>
</dbReference>
<evidence type="ECO:0000256" key="8">
    <source>
        <dbReference type="SAM" id="Phobius"/>
    </source>
</evidence>
<keyword evidence="3" id="KW-1003">Cell membrane</keyword>
<feature type="transmembrane region" description="Helical" evidence="8">
    <location>
        <begin position="151"/>
        <end position="168"/>
    </location>
</feature>
<dbReference type="PANTHER" id="PTHR42865">
    <property type="entry name" value="PROTON/GLUTAMATE-ASPARTATE SYMPORTER"/>
    <property type="match status" value="1"/>
</dbReference>
<keyword evidence="4 8" id="KW-0812">Transmembrane</keyword>
<dbReference type="EMBL" id="QPIJ01000028">
    <property type="protein sequence ID" value="RCV89960.1"/>
    <property type="molecule type" value="Genomic_DNA"/>
</dbReference>
<feature type="transmembrane region" description="Helical" evidence="8">
    <location>
        <begin position="18"/>
        <end position="37"/>
    </location>
</feature>
<comment type="subcellular location">
    <subcellularLocation>
        <location evidence="1">Cell membrane</location>
        <topology evidence="1">Multi-pass membrane protein</topology>
    </subcellularLocation>
</comment>
<dbReference type="OrthoDB" id="9766690at2"/>
<dbReference type="SUPFAM" id="SSF118215">
    <property type="entry name" value="Proton glutamate symport protein"/>
    <property type="match status" value="1"/>
</dbReference>
<dbReference type="RefSeq" id="WP_114487181.1">
    <property type="nucleotide sequence ID" value="NZ_CBCSHM010000039.1"/>
</dbReference>
<dbReference type="PANTHER" id="PTHR42865:SF7">
    <property type="entry name" value="PROTON_GLUTAMATE-ASPARTATE SYMPORTER"/>
    <property type="match status" value="1"/>
</dbReference>
<gene>
    <name evidence="9" type="ORF">DU506_12145</name>
</gene>
<evidence type="ECO:0000256" key="4">
    <source>
        <dbReference type="ARBA" id="ARBA00022692"/>
    </source>
</evidence>
<accession>A0A368TYU9</accession>
<evidence type="ECO:0000256" key="2">
    <source>
        <dbReference type="ARBA" id="ARBA00022448"/>
    </source>
</evidence>
<reference evidence="9 10" key="1">
    <citation type="submission" date="2018-07" db="EMBL/GenBank/DDBJ databases">
        <title>Halomonas rutogse sp. nov., isolated from Lake TangqianCo on Tibetan Plateau.</title>
        <authorList>
            <person name="Lu H."/>
            <person name="Xing P."/>
            <person name="Wu Q."/>
        </authorList>
    </citation>
    <scope>NUCLEOTIDE SEQUENCE [LARGE SCALE GENOMIC DNA]</scope>
    <source>
        <strain evidence="9 10">TQ8S</strain>
    </source>
</reference>
<dbReference type="PROSITE" id="PS00713">
    <property type="entry name" value="NA_DICARBOXYL_SYMP_1"/>
    <property type="match status" value="1"/>
</dbReference>
<organism evidence="9 10">
    <name type="scientific">Vreelandella rituensis</name>
    <dbReference type="NCBI Taxonomy" id="2282306"/>
    <lineage>
        <taxon>Bacteria</taxon>
        <taxon>Pseudomonadati</taxon>
        <taxon>Pseudomonadota</taxon>
        <taxon>Gammaproteobacteria</taxon>
        <taxon>Oceanospirillales</taxon>
        <taxon>Halomonadaceae</taxon>
        <taxon>Vreelandella</taxon>
    </lineage>
</organism>
<evidence type="ECO:0000313" key="10">
    <source>
        <dbReference type="Proteomes" id="UP000253204"/>
    </source>
</evidence>
<evidence type="ECO:0000256" key="5">
    <source>
        <dbReference type="ARBA" id="ARBA00022847"/>
    </source>
</evidence>
<evidence type="ECO:0000256" key="1">
    <source>
        <dbReference type="ARBA" id="ARBA00004651"/>
    </source>
</evidence>
<proteinExistence type="predicted"/>
<feature type="transmembrane region" description="Helical" evidence="8">
    <location>
        <begin position="82"/>
        <end position="108"/>
    </location>
</feature>
<dbReference type="GO" id="GO:0005886">
    <property type="term" value="C:plasma membrane"/>
    <property type="evidence" value="ECO:0007669"/>
    <property type="project" value="UniProtKB-SubCell"/>
</dbReference>
<dbReference type="PRINTS" id="PR00173">
    <property type="entry name" value="EDTRNSPORT"/>
</dbReference>
<keyword evidence="10" id="KW-1185">Reference proteome</keyword>
<sequence length="418" mass="43707">MTNHPEKANGNLWRRIPLWQKILTGLVLGILAGALMGENASVFKPIGDIFINAIKMLIVPLVFSTLVVGITAMRDPQKMGRIGVRTIGLYLITTAFAISIGLLASLIFQPGVGLEMSFESGVQASEAPSLIEILVGLVPQNPIDALAKGNILQIIVFAIGLGISLTLIGEKGEPVIRVFESFAEAMYKLTSFVMALAPFGVFGLIAHVSGSYGLEVLLPLAKVIGVAYLASVLHVLVVYTGLLALVGRLNPVRYLQGILDALVVAYSSASSSGTLPVSLRCAQKNLGVSEGVAGFVLPVGATINMDGTAIYQGVVAVFIAQLLGVDLSLMDYGMIILTGTLASIGTAGVPGAGLIMLSIVMAQIGLPLEAIAVIAGIDRILDMARTSVNVAGDLMVTTLVGKSEGELDETIYNARHKS</sequence>
<feature type="transmembrane region" description="Helical" evidence="8">
    <location>
        <begin position="355"/>
        <end position="377"/>
    </location>
</feature>
<keyword evidence="7 8" id="KW-0472">Membrane</keyword>